<dbReference type="PROSITE" id="PS00687">
    <property type="entry name" value="ALDEHYDE_DEHYDR_GLU"/>
    <property type="match status" value="1"/>
</dbReference>
<comment type="similarity">
    <text evidence="1 4">Belongs to the aldehyde dehydrogenase family.</text>
</comment>
<dbReference type="Pfam" id="PF00171">
    <property type="entry name" value="Aldedh"/>
    <property type="match status" value="1"/>
</dbReference>
<dbReference type="RefSeq" id="WP_107935835.1">
    <property type="nucleotide sequence ID" value="NZ_CP085009.1"/>
</dbReference>
<dbReference type="FunFam" id="3.40.605.10:FF:000007">
    <property type="entry name" value="NAD/NADP-dependent betaine aldehyde dehydrogenase"/>
    <property type="match status" value="1"/>
</dbReference>
<name>A0A318TL39_9BACL</name>
<comment type="caution">
    <text evidence="6">The sequence shown here is derived from an EMBL/GenBank/DDBJ whole genome shotgun (WGS) entry which is preliminary data.</text>
</comment>
<evidence type="ECO:0000256" key="3">
    <source>
        <dbReference type="PROSITE-ProRule" id="PRU10007"/>
    </source>
</evidence>
<dbReference type="EMBL" id="QJTJ01000019">
    <property type="protein sequence ID" value="PYF05133.1"/>
    <property type="molecule type" value="Genomic_DNA"/>
</dbReference>
<keyword evidence="2 4" id="KW-0560">Oxidoreductase</keyword>
<evidence type="ECO:0000256" key="1">
    <source>
        <dbReference type="ARBA" id="ARBA00009986"/>
    </source>
</evidence>
<feature type="active site" evidence="3">
    <location>
        <position position="247"/>
    </location>
</feature>
<dbReference type="Proteomes" id="UP000247416">
    <property type="component" value="Unassembled WGS sequence"/>
</dbReference>
<dbReference type="SUPFAM" id="SSF53720">
    <property type="entry name" value="ALDH-like"/>
    <property type="match status" value="1"/>
</dbReference>
<feature type="domain" description="Aldehyde dehydrogenase" evidence="5">
    <location>
        <begin position="19"/>
        <end position="472"/>
    </location>
</feature>
<organism evidence="6 7">
    <name type="scientific">Ureibacillus chungkukjangi</name>
    <dbReference type="NCBI Taxonomy" id="1202712"/>
    <lineage>
        <taxon>Bacteria</taxon>
        <taxon>Bacillati</taxon>
        <taxon>Bacillota</taxon>
        <taxon>Bacilli</taxon>
        <taxon>Bacillales</taxon>
        <taxon>Caryophanaceae</taxon>
        <taxon>Ureibacillus</taxon>
    </lineage>
</organism>
<accession>A0A318TL39</accession>
<dbReference type="InterPro" id="IPR016161">
    <property type="entry name" value="Ald_DH/histidinol_DH"/>
</dbReference>
<dbReference type="AlphaFoldDB" id="A0A318TL39"/>
<dbReference type="PROSITE" id="PS00070">
    <property type="entry name" value="ALDEHYDE_DEHYDR_CYS"/>
    <property type="match status" value="1"/>
</dbReference>
<dbReference type="OrthoDB" id="9762913at2"/>
<dbReference type="Gene3D" id="3.40.605.10">
    <property type="entry name" value="Aldehyde Dehydrogenase, Chain A, domain 1"/>
    <property type="match status" value="1"/>
</dbReference>
<dbReference type="InterPro" id="IPR016162">
    <property type="entry name" value="Ald_DH_N"/>
</dbReference>
<dbReference type="GO" id="GO:0016620">
    <property type="term" value="F:oxidoreductase activity, acting on the aldehyde or oxo group of donors, NAD or NADP as acceptor"/>
    <property type="evidence" value="ECO:0007669"/>
    <property type="project" value="InterPro"/>
</dbReference>
<dbReference type="InterPro" id="IPR015590">
    <property type="entry name" value="Aldehyde_DH_dom"/>
</dbReference>
<dbReference type="InterPro" id="IPR016160">
    <property type="entry name" value="Ald_DH_CS_CYS"/>
</dbReference>
<dbReference type="Gene3D" id="3.40.309.10">
    <property type="entry name" value="Aldehyde Dehydrogenase, Chain A, domain 2"/>
    <property type="match status" value="1"/>
</dbReference>
<gene>
    <name evidence="6" type="ORF">BJ095_1197</name>
</gene>
<proteinExistence type="inferred from homology"/>
<sequence>MEKFHGYFINNEFLETENYTKLVSPINGEFWAEIPDCTEHETTQAILAARKAFENGWSETDVTKVSKLLRRLGDLVLKNKERLATLECKGNGKLYIELIENEIPAVAEWFYFYSGVAAQLRGEYVEISKNVFSYIKKEPIGVVGAIVPWNSPLLMLAWKVAPALATRNTIVLKPAIQTSVSALAFAELIVEAGIPAGVVNIVTGDLPVAKTLTTHPEIDKLGFTGSTNTAISIAKQSSDTLKKLTFELGGKAPHIIFEDADMEKATNAAVRGIFINAGQTCAAGSRVFIEETIYEECLAKIIEQTKKIKVGDPFEVDSVMGPISIAEQLDKLQTFIESVKADGGSIIYGGEQINLNNGGFYFSPTIVTNLNNDSYLCREEVFGPILAIIPFKNEDDVIKMANDSKYGLTAGVWTKNLARAHRISNKLQSGTVWINNYRKIHWSVPYGGYKMSGYGRENGLEVINEFTEIKTIMIDITSDDE</sequence>
<evidence type="ECO:0000313" key="6">
    <source>
        <dbReference type="EMBL" id="PYF05133.1"/>
    </source>
</evidence>
<protein>
    <submittedName>
        <fullName evidence="6">Aldehyde dehydrogenase (Acceptor)</fullName>
    </submittedName>
</protein>
<dbReference type="FunFam" id="3.40.309.10:FF:000012">
    <property type="entry name" value="Betaine aldehyde dehydrogenase"/>
    <property type="match status" value="1"/>
</dbReference>
<dbReference type="PANTHER" id="PTHR11699">
    <property type="entry name" value="ALDEHYDE DEHYDROGENASE-RELATED"/>
    <property type="match status" value="1"/>
</dbReference>
<reference evidence="6 7" key="1">
    <citation type="submission" date="2018-06" db="EMBL/GenBank/DDBJ databases">
        <title>Genomic Encyclopedia of Archaeal and Bacterial Type Strains, Phase II (KMG-II): from individual species to whole genera.</title>
        <authorList>
            <person name="Goeker M."/>
        </authorList>
    </citation>
    <scope>NUCLEOTIDE SEQUENCE [LARGE SCALE GENOMIC DNA]</scope>
    <source>
        <strain evidence="6 7">KACC 16626</strain>
    </source>
</reference>
<evidence type="ECO:0000313" key="7">
    <source>
        <dbReference type="Proteomes" id="UP000247416"/>
    </source>
</evidence>
<evidence type="ECO:0000256" key="2">
    <source>
        <dbReference type="ARBA" id="ARBA00023002"/>
    </source>
</evidence>
<evidence type="ECO:0000259" key="5">
    <source>
        <dbReference type="Pfam" id="PF00171"/>
    </source>
</evidence>
<dbReference type="CDD" id="cd07114">
    <property type="entry name" value="ALDH_DhaS"/>
    <property type="match status" value="1"/>
</dbReference>
<dbReference type="InterPro" id="IPR016163">
    <property type="entry name" value="Ald_DH_C"/>
</dbReference>
<keyword evidence="7" id="KW-1185">Reference proteome</keyword>
<evidence type="ECO:0000256" key="4">
    <source>
        <dbReference type="RuleBase" id="RU003345"/>
    </source>
</evidence>
<dbReference type="InterPro" id="IPR029510">
    <property type="entry name" value="Ald_DH_CS_GLU"/>
</dbReference>